<keyword evidence="3" id="KW-1185">Reference proteome</keyword>
<sequence length="281" mass="30026">MGEEKDVQGVAEAGTPKAGLKEESTVKDSYDAVYQSANGIAKESEPLSAKSQEQQRARTRNLPKVGVAEDIGCQWKKPSAKSEALAASVGKRDVKDVPAAASNRLVRQQRQWKTAVKVMSRILSSISPIIALRRARDCYVTSLGSVASHVSHSTACGVTYGAGHSSLGTIPAAWRSGSSRFQDQVVESESRSHPKLEVALRSRSLGLFEIRDATDGHLHDQRGLMTPTPPPPPPTTIATVEDEWSDSPGVGWLIPSDPACASSPGRRKAEDLSSFSSRAGI</sequence>
<organism evidence="2 3">
    <name type="scientific">Marchantia polymorpha subsp. ruderalis</name>
    <dbReference type="NCBI Taxonomy" id="1480154"/>
    <lineage>
        <taxon>Eukaryota</taxon>
        <taxon>Viridiplantae</taxon>
        <taxon>Streptophyta</taxon>
        <taxon>Embryophyta</taxon>
        <taxon>Marchantiophyta</taxon>
        <taxon>Marchantiopsida</taxon>
        <taxon>Marchantiidae</taxon>
        <taxon>Marchantiales</taxon>
        <taxon>Marchantiaceae</taxon>
        <taxon>Marchantia</taxon>
    </lineage>
</organism>
<evidence type="ECO:0000313" key="3">
    <source>
        <dbReference type="Proteomes" id="UP000077202"/>
    </source>
</evidence>
<reference evidence="2" key="1">
    <citation type="submission" date="2016-03" db="EMBL/GenBank/DDBJ databases">
        <title>Mechanisms controlling the formation of the plant cell surface in tip-growing cells are functionally conserved among land plants.</title>
        <authorList>
            <person name="Honkanen S."/>
            <person name="Jones V.A."/>
            <person name="Morieri G."/>
            <person name="Champion C."/>
            <person name="Hetherington A.J."/>
            <person name="Kelly S."/>
            <person name="Saint-Marcoux D."/>
            <person name="Proust H."/>
            <person name="Prescott H."/>
            <person name="Dolan L."/>
        </authorList>
    </citation>
    <scope>NUCLEOTIDE SEQUENCE [LARGE SCALE GENOMIC DNA]</scope>
    <source>
        <tissue evidence="2">Whole gametophyte</tissue>
    </source>
</reference>
<dbReference type="EMBL" id="LVLJ01002823">
    <property type="protein sequence ID" value="OAE23613.1"/>
    <property type="molecule type" value="Genomic_DNA"/>
</dbReference>
<evidence type="ECO:0000256" key="1">
    <source>
        <dbReference type="SAM" id="MobiDB-lite"/>
    </source>
</evidence>
<gene>
    <name evidence="2" type="ORF">AXG93_4316s1470</name>
</gene>
<dbReference type="Proteomes" id="UP000077202">
    <property type="component" value="Unassembled WGS sequence"/>
</dbReference>
<evidence type="ECO:0000313" key="2">
    <source>
        <dbReference type="EMBL" id="OAE23613.1"/>
    </source>
</evidence>
<proteinExistence type="predicted"/>
<feature type="region of interest" description="Disordered" evidence="1">
    <location>
        <begin position="247"/>
        <end position="281"/>
    </location>
</feature>
<comment type="caution">
    <text evidence="2">The sequence shown here is derived from an EMBL/GenBank/DDBJ whole genome shotgun (WGS) entry which is preliminary data.</text>
</comment>
<accession>A0A176VTA0</accession>
<protein>
    <submittedName>
        <fullName evidence="2">Uncharacterized protein</fullName>
    </submittedName>
</protein>
<feature type="region of interest" description="Disordered" evidence="1">
    <location>
        <begin position="41"/>
        <end position="61"/>
    </location>
</feature>
<dbReference type="AlphaFoldDB" id="A0A176VTA0"/>
<feature type="region of interest" description="Disordered" evidence="1">
    <location>
        <begin position="1"/>
        <end position="24"/>
    </location>
</feature>
<name>A0A176VTA0_MARPO</name>